<dbReference type="Pfam" id="PF08477">
    <property type="entry name" value="Roc"/>
    <property type="match status" value="1"/>
</dbReference>
<accession>A0A6G8MY29</accession>
<dbReference type="Proteomes" id="UP001224087">
    <property type="component" value="Segment"/>
</dbReference>
<keyword evidence="2" id="KW-1185">Reference proteome</keyword>
<organism evidence="1 2">
    <name type="scientific">Cedratvirus kamchatka</name>
    <dbReference type="NCBI Taxonomy" id="2716914"/>
    <lineage>
        <taxon>Viruses</taxon>
        <taxon>Pithoviruses</taxon>
        <taxon>Orthocedratvirinae</taxon>
        <taxon>Alphacedratvirus</taxon>
        <taxon>Alphacedratvirus rossiense</taxon>
    </lineage>
</organism>
<evidence type="ECO:0000313" key="1">
    <source>
        <dbReference type="EMBL" id="QIN54463.1"/>
    </source>
</evidence>
<dbReference type="SUPFAM" id="SSF52540">
    <property type="entry name" value="P-loop containing nucleoside triphosphate hydrolases"/>
    <property type="match status" value="1"/>
</dbReference>
<dbReference type="Gene3D" id="3.40.50.300">
    <property type="entry name" value="P-loop containing nucleotide triphosphate hydrolases"/>
    <property type="match status" value="1"/>
</dbReference>
<evidence type="ECO:0000313" key="2">
    <source>
        <dbReference type="Proteomes" id="UP001224087"/>
    </source>
</evidence>
<proteinExistence type="predicted"/>
<reference evidence="1" key="1">
    <citation type="submission" date="2019-12" db="EMBL/GenBank/DDBJ databases">
        <title>The DNA Methylation Landscape of Giant Viruses.</title>
        <authorList>
            <person name="Jeudy S."/>
            <person name="Rigou S."/>
            <person name="Alempic J.-M."/>
            <person name="Claverie J.-M."/>
            <person name="Abergel C."/>
            <person name="Legendre M."/>
        </authorList>
    </citation>
    <scope>NUCLEOTIDE SEQUENCE</scope>
    <source>
        <strain evidence="1">P4</strain>
    </source>
</reference>
<dbReference type="InterPro" id="IPR027417">
    <property type="entry name" value="P-loop_NTPase"/>
</dbReference>
<sequence length="120" mass="13274">MSQTKVMIVGNSGSYKTSLVYSLLGFDKNEMSHPPTLGAEAHNYGEYVLWDMAGNPRYCMGKGLFYHSAPICIVVHGGEDYLTPDQWEADLKATMGSGCKVYHVQGSFEEKLVQMKAILC</sequence>
<gene>
    <name evidence="1" type="primary">ck338</name>
</gene>
<dbReference type="EMBL" id="MN873693">
    <property type="protein sequence ID" value="QIN54463.1"/>
    <property type="molecule type" value="Genomic_DNA"/>
</dbReference>
<protein>
    <submittedName>
        <fullName evidence="1">GTP-binding protein</fullName>
    </submittedName>
</protein>
<name>A0A6G8MY29_9VIRU</name>